<evidence type="ECO:0000256" key="2">
    <source>
        <dbReference type="SAM" id="SignalP"/>
    </source>
</evidence>
<gene>
    <name evidence="3" type="ORF">PG996_002107</name>
</gene>
<dbReference type="InterPro" id="IPR038843">
    <property type="entry name" value="Sed1/Spi1"/>
</dbReference>
<dbReference type="Proteomes" id="UP001446871">
    <property type="component" value="Unassembled WGS sequence"/>
</dbReference>
<keyword evidence="4" id="KW-1185">Reference proteome</keyword>
<name>A0ABR1WII9_9PEZI</name>
<dbReference type="EMBL" id="JAQQWM010000001">
    <property type="protein sequence ID" value="KAK8083326.1"/>
    <property type="molecule type" value="Genomic_DNA"/>
</dbReference>
<keyword evidence="2" id="KW-0732">Signal</keyword>
<sequence length="230" mass="22860">MQYSFAVAALIAGASAQYQVAPPPAAVTTSSAIATTSATQAYPVESKSTAAVESSKSYPVESKTTEAVQSSKSTPAASYPVVATAPANNGTVSSSAPVVKYTTEVVNQYTTYCPGPTTITHGTKTYTVTAPTTLTITDCPCTVSKPVFTTSAVVCNGASCSGKPAPPPTYNNGTVPAVPAQPTTLAPAPTGGYPTKPTQATTPSAPIPTAGAAKVAFGGFAAAIAAVFVL</sequence>
<feature type="compositionally biased region" description="Low complexity" evidence="1">
    <location>
        <begin position="179"/>
        <end position="195"/>
    </location>
</feature>
<protein>
    <submittedName>
        <fullName evidence="3">Clock-controlled 6 (CCG-6)</fullName>
    </submittedName>
</protein>
<dbReference type="PANTHER" id="PTHR35523">
    <property type="entry name" value="CELL WALL PROTEIN SED1"/>
    <property type="match status" value="1"/>
</dbReference>
<feature type="chain" id="PRO_5045793496" evidence="2">
    <location>
        <begin position="17"/>
        <end position="230"/>
    </location>
</feature>
<comment type="caution">
    <text evidence="3">The sequence shown here is derived from an EMBL/GenBank/DDBJ whole genome shotgun (WGS) entry which is preliminary data.</text>
</comment>
<reference evidence="3 4" key="1">
    <citation type="submission" date="2023-01" db="EMBL/GenBank/DDBJ databases">
        <title>Analysis of 21 Apiospora genomes using comparative genomics revels a genus with tremendous synthesis potential of carbohydrate active enzymes and secondary metabolites.</title>
        <authorList>
            <person name="Sorensen T."/>
        </authorList>
    </citation>
    <scope>NUCLEOTIDE SEQUENCE [LARGE SCALE GENOMIC DNA]</scope>
    <source>
        <strain evidence="3 4">CBS 83171</strain>
    </source>
</reference>
<feature type="signal peptide" evidence="2">
    <location>
        <begin position="1"/>
        <end position="16"/>
    </location>
</feature>
<dbReference type="PANTHER" id="PTHR35523:SF1">
    <property type="entry name" value="CELL WALL PROTEIN SED1"/>
    <property type="match status" value="1"/>
</dbReference>
<evidence type="ECO:0000313" key="4">
    <source>
        <dbReference type="Proteomes" id="UP001446871"/>
    </source>
</evidence>
<evidence type="ECO:0000313" key="3">
    <source>
        <dbReference type="EMBL" id="KAK8083326.1"/>
    </source>
</evidence>
<feature type="region of interest" description="Disordered" evidence="1">
    <location>
        <begin position="179"/>
        <end position="202"/>
    </location>
</feature>
<accession>A0ABR1WII9</accession>
<organism evidence="3 4">
    <name type="scientific">Apiospora saccharicola</name>
    <dbReference type="NCBI Taxonomy" id="335842"/>
    <lineage>
        <taxon>Eukaryota</taxon>
        <taxon>Fungi</taxon>
        <taxon>Dikarya</taxon>
        <taxon>Ascomycota</taxon>
        <taxon>Pezizomycotina</taxon>
        <taxon>Sordariomycetes</taxon>
        <taxon>Xylariomycetidae</taxon>
        <taxon>Amphisphaeriales</taxon>
        <taxon>Apiosporaceae</taxon>
        <taxon>Apiospora</taxon>
    </lineage>
</organism>
<evidence type="ECO:0000256" key="1">
    <source>
        <dbReference type="SAM" id="MobiDB-lite"/>
    </source>
</evidence>
<proteinExistence type="predicted"/>